<keyword evidence="1" id="KW-0472">Membrane</keyword>
<dbReference type="NCBIfam" id="TIGR02226">
    <property type="entry name" value="two_anch"/>
    <property type="match status" value="1"/>
</dbReference>
<feature type="transmembrane region" description="Helical" evidence="1">
    <location>
        <begin position="6"/>
        <end position="26"/>
    </location>
</feature>
<dbReference type="InterPro" id="IPR024163">
    <property type="entry name" value="Aerotolerance_reg_N"/>
</dbReference>
<keyword evidence="1" id="KW-1133">Transmembrane helix</keyword>
<dbReference type="Gene3D" id="3.40.50.410">
    <property type="entry name" value="von Willebrand factor, type A domain"/>
    <property type="match status" value="1"/>
</dbReference>
<dbReference type="CDD" id="cd03143">
    <property type="entry name" value="A4_beta-galactosidase_middle_domain"/>
    <property type="match status" value="1"/>
</dbReference>
<organism evidence="3 4">
    <name type="scientific">Candidatus Nitronauta litoralis</name>
    <dbReference type="NCBI Taxonomy" id="2705533"/>
    <lineage>
        <taxon>Bacteria</taxon>
        <taxon>Pseudomonadati</taxon>
        <taxon>Nitrospinota/Tectimicrobiota group</taxon>
        <taxon>Nitrospinota</taxon>
        <taxon>Nitrospinia</taxon>
        <taxon>Nitrospinales</taxon>
        <taxon>Nitrospinaceae</taxon>
        <taxon>Candidatus Nitronauta</taxon>
    </lineage>
</organism>
<keyword evidence="1" id="KW-0812">Transmembrane</keyword>
<dbReference type="InterPro" id="IPR011933">
    <property type="entry name" value="Double_TM_dom"/>
</dbReference>
<evidence type="ECO:0000256" key="1">
    <source>
        <dbReference type="SAM" id="Phobius"/>
    </source>
</evidence>
<feature type="domain" description="VWFA" evidence="2">
    <location>
        <begin position="93"/>
        <end position="255"/>
    </location>
</feature>
<evidence type="ECO:0000313" key="4">
    <source>
        <dbReference type="Proteomes" id="UP000594688"/>
    </source>
</evidence>
<dbReference type="InterPro" id="IPR036465">
    <property type="entry name" value="vWFA_dom_sf"/>
</dbReference>
<name>A0A7T0BTK3_9BACT</name>
<gene>
    <name evidence="3" type="ORF">G3M70_01465</name>
</gene>
<dbReference type="Gene3D" id="3.40.50.880">
    <property type="match status" value="1"/>
</dbReference>
<dbReference type="InterPro" id="IPR029062">
    <property type="entry name" value="Class_I_gatase-like"/>
</dbReference>
<dbReference type="PANTHER" id="PTHR37464:SF1">
    <property type="entry name" value="BLL2463 PROTEIN"/>
    <property type="match status" value="1"/>
</dbReference>
<dbReference type="SUPFAM" id="SSF52317">
    <property type="entry name" value="Class I glutamine amidotransferase-like"/>
    <property type="match status" value="1"/>
</dbReference>
<dbReference type="Pfam" id="PF13519">
    <property type="entry name" value="VWA_2"/>
    <property type="match status" value="1"/>
</dbReference>
<protein>
    <submittedName>
        <fullName evidence="3">VWA domain-containing protein</fullName>
    </submittedName>
</protein>
<dbReference type="InterPro" id="IPR002035">
    <property type="entry name" value="VWF_A"/>
</dbReference>
<dbReference type="AlphaFoldDB" id="A0A7T0BTK3"/>
<dbReference type="EMBL" id="CP048685">
    <property type="protein sequence ID" value="QPJ60623.1"/>
    <property type="molecule type" value="Genomic_DNA"/>
</dbReference>
<dbReference type="Proteomes" id="UP000594688">
    <property type="component" value="Chromosome"/>
</dbReference>
<dbReference type="KEGG" id="nli:G3M70_01465"/>
<dbReference type="PANTHER" id="PTHR37464">
    <property type="entry name" value="BLL2463 PROTEIN"/>
    <property type="match status" value="1"/>
</dbReference>
<reference evidence="3 4" key="1">
    <citation type="submission" date="2020-02" db="EMBL/GenBank/DDBJ databases">
        <title>Genomic and physiological characterization of two novel Nitrospinaceae genera.</title>
        <authorList>
            <person name="Mueller A.J."/>
            <person name="Jung M.-Y."/>
            <person name="Strachan C.R."/>
            <person name="Herbold C.W."/>
            <person name="Kirkegaard R.H."/>
            <person name="Daims H."/>
        </authorList>
    </citation>
    <scope>NUCLEOTIDE SEQUENCE [LARGE SCALE GENOMIC DNA]</scope>
    <source>
        <strain evidence="3">EB</strain>
    </source>
</reference>
<dbReference type="CDD" id="cd00198">
    <property type="entry name" value="vWFA"/>
    <property type="match status" value="1"/>
</dbReference>
<accession>A0A7T0BTK3</accession>
<evidence type="ECO:0000259" key="2">
    <source>
        <dbReference type="SMART" id="SM00327"/>
    </source>
</evidence>
<proteinExistence type="predicted"/>
<dbReference type="SMART" id="SM00327">
    <property type="entry name" value="VWA"/>
    <property type="match status" value="1"/>
</dbReference>
<dbReference type="Pfam" id="PF07584">
    <property type="entry name" value="BatA"/>
    <property type="match status" value="1"/>
</dbReference>
<sequence length="715" mass="80843">MSLNFLNPIYLFGLLGISLPVLIHLLTKRQQTRVRFSAVYLLTQAQKRSIRRSRPNRLLLLLLRCLALAFLCLALANPLFSMTDQSDLLPDQPTATVFILDDSYSMGALSQEGSLFKKALKVFDSFLEKMPDHHQVSLVLASDPPRVLQGWTGETDGLRKQVRSFNPSFQTTNIGGAFELAMDLLGNGPKGIKRVFLLTDLDENGWREESFPSMDEKNVQVRVLDFSESQSIPNHAAVESIRVSQEFLTHSRMIRVRYGIKNLSSTRALNSVNASLWVDGSKQSEETLSLKPGELLHKEFTFPHLGKDRLTGFIKLSDDGLLTDNKRIFSYQPDQRLRVLLVDGDPRGVSHQNEIFYIERAMNPFSRSVSDIEPQISTLAELPNLDLSRFSAVVLCNVRQIPFGYEEELERFVSQGGALMITLGDQVNPRAYNQKLGGLLPVSLKTINQINRNEKPFRVLAEASGHPALKIFSGKMLQELEHVRINTFFSLESKSGQPYIVPMRLTNEEPLLVESDYGKGKVLLYTTSIDRDWNNFPIQPMFLPWVQRWIKYTAQSLDAITRKDLRVMEAIEFGDNEDNWWVESPEGEAHYLLAENDLLPRFEETRKPGVYSLYTAPPTQKDFQEGEQVETTDKIPTSAIPAGGFTVNIDTQESVTEKIGETRIRDILRGLTVDITHQPESIKSTRVEAGFPLVTPLLLLAALALCTEGWMVRKE</sequence>
<dbReference type="SUPFAM" id="SSF53300">
    <property type="entry name" value="vWA-like"/>
    <property type="match status" value="1"/>
</dbReference>
<evidence type="ECO:0000313" key="3">
    <source>
        <dbReference type="EMBL" id="QPJ60623.1"/>
    </source>
</evidence>
<feature type="transmembrane region" description="Helical" evidence="1">
    <location>
        <begin position="58"/>
        <end position="80"/>
    </location>
</feature>